<protein>
    <submittedName>
        <fullName evidence="6">Major facilitator superfamily MFS_1</fullName>
    </submittedName>
</protein>
<feature type="transmembrane region" description="Helical" evidence="4">
    <location>
        <begin position="175"/>
        <end position="195"/>
    </location>
</feature>
<reference evidence="7" key="2">
    <citation type="submission" date="2011-01" db="EMBL/GenBank/DDBJ databases">
        <title>The complete genome of Deinococcus maricopensis DSM 21211.</title>
        <authorList>
            <consortium name="US DOE Joint Genome Institute (JGI-PGF)"/>
            <person name="Lucas S."/>
            <person name="Copeland A."/>
            <person name="Lapidus A."/>
            <person name="Goodwin L."/>
            <person name="Pitluck S."/>
            <person name="Kyrpides N."/>
            <person name="Mavromatis K."/>
            <person name="Pagani I."/>
            <person name="Ivanova N."/>
            <person name="Ovchinnikova G."/>
            <person name="Zeytun A."/>
            <person name="Detter J.C."/>
            <person name="Han C."/>
            <person name="Land M."/>
            <person name="Hauser L."/>
            <person name="Markowitz V."/>
            <person name="Cheng J.-F."/>
            <person name="Hugenholtz P."/>
            <person name="Woyke T."/>
            <person name="Wu D."/>
            <person name="Pukall R."/>
            <person name="Gehrich-Schroeter G."/>
            <person name="Brambilla E."/>
            <person name="Klenk H.-P."/>
            <person name="Eisen J.A."/>
        </authorList>
    </citation>
    <scope>NUCLEOTIDE SEQUENCE [LARGE SCALE GENOMIC DNA]</scope>
    <source>
        <strain evidence="7">DSM 21211 / LMG 22137 / NRRL B-23946 / LB-34</strain>
    </source>
</reference>
<feature type="domain" description="Major facilitator superfamily (MFS) profile" evidence="5">
    <location>
        <begin position="220"/>
        <end position="407"/>
    </location>
</feature>
<feature type="transmembrane region" description="Helical" evidence="4">
    <location>
        <begin position="349"/>
        <end position="372"/>
    </location>
</feature>
<organism evidence="6 7">
    <name type="scientific">Deinococcus maricopensis (strain DSM 21211 / LMG 22137 / NRRL B-23946 / LB-34)</name>
    <dbReference type="NCBI Taxonomy" id="709986"/>
    <lineage>
        <taxon>Bacteria</taxon>
        <taxon>Thermotogati</taxon>
        <taxon>Deinococcota</taxon>
        <taxon>Deinococci</taxon>
        <taxon>Deinococcales</taxon>
        <taxon>Deinococcaceae</taxon>
        <taxon>Deinococcus</taxon>
    </lineage>
</organism>
<dbReference type="PANTHER" id="PTHR23534:SF1">
    <property type="entry name" value="MAJOR FACILITATOR SUPERFAMILY PROTEIN"/>
    <property type="match status" value="1"/>
</dbReference>
<dbReference type="STRING" id="709986.Deima_0592"/>
<dbReference type="Gene3D" id="1.20.1250.20">
    <property type="entry name" value="MFS general substrate transporter like domains"/>
    <property type="match status" value="2"/>
</dbReference>
<gene>
    <name evidence="6" type="ordered locus">Deima_0592</name>
</gene>
<keyword evidence="7" id="KW-1185">Reference proteome</keyword>
<evidence type="ECO:0000259" key="5">
    <source>
        <dbReference type="PROSITE" id="PS50850"/>
    </source>
</evidence>
<feature type="transmembrane region" description="Helical" evidence="4">
    <location>
        <begin position="21"/>
        <end position="44"/>
    </location>
</feature>
<feature type="transmembrane region" description="Helical" evidence="4">
    <location>
        <begin position="378"/>
        <end position="397"/>
    </location>
</feature>
<dbReference type="PROSITE" id="PS50850">
    <property type="entry name" value="MFS"/>
    <property type="match status" value="1"/>
</dbReference>
<feature type="transmembrane region" description="Helical" evidence="4">
    <location>
        <begin position="259"/>
        <end position="278"/>
    </location>
</feature>
<dbReference type="InterPro" id="IPR020846">
    <property type="entry name" value="MFS_dom"/>
</dbReference>
<evidence type="ECO:0000313" key="7">
    <source>
        <dbReference type="Proteomes" id="UP000008635"/>
    </source>
</evidence>
<evidence type="ECO:0000256" key="4">
    <source>
        <dbReference type="SAM" id="Phobius"/>
    </source>
</evidence>
<dbReference type="eggNOG" id="COG0477">
    <property type="taxonomic scope" value="Bacteria"/>
</dbReference>
<feature type="transmembrane region" description="Helical" evidence="4">
    <location>
        <begin position="107"/>
        <end position="131"/>
    </location>
</feature>
<dbReference type="InterPro" id="IPR011701">
    <property type="entry name" value="MFS"/>
</dbReference>
<feature type="transmembrane region" description="Helical" evidence="4">
    <location>
        <begin position="50"/>
        <end position="69"/>
    </location>
</feature>
<accession>E8U5B2</accession>
<evidence type="ECO:0000313" key="6">
    <source>
        <dbReference type="EMBL" id="ADV66251.1"/>
    </source>
</evidence>
<name>E8U5B2_DEIML</name>
<dbReference type="Pfam" id="PF07690">
    <property type="entry name" value="MFS_1"/>
    <property type="match status" value="2"/>
</dbReference>
<proteinExistence type="predicted"/>
<evidence type="ECO:0000256" key="2">
    <source>
        <dbReference type="ARBA" id="ARBA00022989"/>
    </source>
</evidence>
<keyword evidence="2 4" id="KW-1133">Transmembrane helix</keyword>
<evidence type="ECO:0000256" key="3">
    <source>
        <dbReference type="ARBA" id="ARBA00023136"/>
    </source>
</evidence>
<keyword evidence="3 4" id="KW-0472">Membrane</keyword>
<feature type="transmembrane region" description="Helical" evidence="4">
    <location>
        <begin position="221"/>
        <end position="239"/>
    </location>
</feature>
<dbReference type="PANTHER" id="PTHR23534">
    <property type="entry name" value="MFS PERMEASE"/>
    <property type="match status" value="1"/>
</dbReference>
<dbReference type="InterPro" id="IPR036259">
    <property type="entry name" value="MFS_trans_sf"/>
</dbReference>
<feature type="transmembrane region" description="Helical" evidence="4">
    <location>
        <begin position="314"/>
        <end position="337"/>
    </location>
</feature>
<dbReference type="Proteomes" id="UP000008635">
    <property type="component" value="Chromosome"/>
</dbReference>
<feature type="transmembrane region" description="Helical" evidence="4">
    <location>
        <begin position="143"/>
        <end position="163"/>
    </location>
</feature>
<dbReference type="EMBL" id="CP002454">
    <property type="protein sequence ID" value="ADV66251.1"/>
    <property type="molecule type" value="Genomic_DNA"/>
</dbReference>
<dbReference type="KEGG" id="dmr:Deima_0592"/>
<feature type="transmembrane region" description="Helical" evidence="4">
    <location>
        <begin position="81"/>
        <end position="101"/>
    </location>
</feature>
<dbReference type="SUPFAM" id="SSF103473">
    <property type="entry name" value="MFS general substrate transporter"/>
    <property type="match status" value="1"/>
</dbReference>
<dbReference type="RefSeq" id="WP_013555756.1">
    <property type="nucleotide sequence ID" value="NC_014958.1"/>
</dbReference>
<keyword evidence="1 4" id="KW-0812">Transmembrane</keyword>
<reference evidence="6 7" key="1">
    <citation type="journal article" date="2011" name="Stand. Genomic Sci.">
        <title>Complete genome sequence of Deinococcus maricopensis type strain (LB-34).</title>
        <authorList>
            <person name="Pukall R."/>
            <person name="Zeytun A."/>
            <person name="Lucas S."/>
            <person name="Lapidus A."/>
            <person name="Hammon N."/>
            <person name="Deshpande S."/>
            <person name="Nolan M."/>
            <person name="Cheng J.F."/>
            <person name="Pitluck S."/>
            <person name="Liolios K."/>
            <person name="Pagani I."/>
            <person name="Mikhailova N."/>
            <person name="Ivanova N."/>
            <person name="Mavromatis K."/>
            <person name="Pati A."/>
            <person name="Tapia R."/>
            <person name="Han C."/>
            <person name="Goodwin L."/>
            <person name="Chen A."/>
            <person name="Palaniappan K."/>
            <person name="Land M."/>
            <person name="Hauser L."/>
            <person name="Chang Y.J."/>
            <person name="Jeffries C.D."/>
            <person name="Brambilla E.M."/>
            <person name="Rohde M."/>
            <person name="Goker M."/>
            <person name="Detter J.C."/>
            <person name="Woyke T."/>
            <person name="Bristow J."/>
            <person name="Eisen J.A."/>
            <person name="Markowitz V."/>
            <person name="Hugenholtz P."/>
            <person name="Kyrpides N.C."/>
            <person name="Klenk H.P."/>
        </authorList>
    </citation>
    <scope>NUCLEOTIDE SEQUENCE [LARGE SCALE GENOMIC DNA]</scope>
    <source>
        <strain evidence="7">DSM 21211 / LMG 22137 / NRRL B-23946 / LB-34</strain>
    </source>
</reference>
<feature type="transmembrane region" description="Helical" evidence="4">
    <location>
        <begin position="290"/>
        <end position="308"/>
    </location>
</feature>
<dbReference type="HOGENOM" id="CLU_054518_0_0_0"/>
<dbReference type="GO" id="GO:0022857">
    <property type="term" value="F:transmembrane transporter activity"/>
    <property type="evidence" value="ECO:0007669"/>
    <property type="project" value="InterPro"/>
</dbReference>
<evidence type="ECO:0000256" key="1">
    <source>
        <dbReference type="ARBA" id="ARBA00022692"/>
    </source>
</evidence>
<sequence precursor="true">MRAARVSALPWPNGTRRTVASALAVLCLSEFVRTGLYASFLYAYGPRHGMSLSLVALAWTVHFGADTVGRALGGRLVTQYGLDRVAFAGGLLGLLAVWLVPQVPVPWMVLVLAALHGLGFSALWPGTLSTASLRAQAGEQARAVGFATMAVAPFTGVAFLTLAPLTKLQMHGGLPIAWLTLMVMQGLATLAALGAPRHLVVEAPPAPDAALQAPPRVRRTLLFLLPAAVVQTLALTLVGPLLQSDGFKHDSGLSTLGVWGLPALLAVGGAAAYGLLNFTGRLADRRDPRLVLIVGLVLAGAGMTALALKPPVWAYFAIAALVGVGYAGLVPGWGGLLTRMLPERDRATAWGAVLSAENIGTGVGPLLGAVAYDQFGLSGPFVVASVLLFGVALMYVLSRFRTATSTA</sequence>
<dbReference type="AlphaFoldDB" id="E8U5B2"/>